<proteinExistence type="predicted"/>
<gene>
    <name evidence="1" type="ORF">UFOVP1360_25</name>
</gene>
<sequence length="468" mass="52610">MLIARLIGRKWRKARLSIRHANAPTNVWDGSVRSGKTVSSELAWLKFVRSAPKGDLLMVGKTERTLNRNIIEPIIAMVGEKRCQYNKGTGEVMLFGRRIYVVGANNEEAVSKIQGMTLVGAYVDEAVLLPESFWAMLGTRLSVPGNRLFATMNPDAPSHYMYRDYLLRASLWLDHAGRWHGSSTKDPSACGYCDGTMDTSREDAPLHLHRFSFNLMDNPSLDREYIGRLERTYVGLWKLRFIRGMWVVADGAIYDMLTEGAEGVEPLGVGKLPEGVGVREWVLCIDHGSVNPLHAILLGLTTDNRIYAAEEWEWDSRTQHAQKTNVEYSRALRSWLDDLDPVSAALESKWLGARLPEKIIVDPAATDFILQLKADDWESVRTADNRVMQGIRTTASLIGSGKLLIDPDGCPVLLRQMTGYVWDAKAAMRGEEKPLKLDDHGPDSLRYGIMGVRSWWRYWLAFDPSGGD</sequence>
<dbReference type="Pfam" id="PF03237">
    <property type="entry name" value="Terminase_6N"/>
    <property type="match status" value="1"/>
</dbReference>
<dbReference type="EMBL" id="LR797310">
    <property type="protein sequence ID" value="CAB4201998.1"/>
    <property type="molecule type" value="Genomic_DNA"/>
</dbReference>
<accession>A0A6J5RU60</accession>
<dbReference type="Gene3D" id="3.40.50.300">
    <property type="entry name" value="P-loop containing nucleotide triphosphate hydrolases"/>
    <property type="match status" value="1"/>
</dbReference>
<organism evidence="1">
    <name type="scientific">uncultured Caudovirales phage</name>
    <dbReference type="NCBI Taxonomy" id="2100421"/>
    <lineage>
        <taxon>Viruses</taxon>
        <taxon>Duplodnaviria</taxon>
        <taxon>Heunggongvirae</taxon>
        <taxon>Uroviricota</taxon>
        <taxon>Caudoviricetes</taxon>
        <taxon>Peduoviridae</taxon>
        <taxon>Maltschvirus</taxon>
        <taxon>Maltschvirus maltsch</taxon>
    </lineage>
</organism>
<dbReference type="Gene3D" id="3.30.420.280">
    <property type="match status" value="1"/>
</dbReference>
<dbReference type="InterPro" id="IPR027417">
    <property type="entry name" value="P-loop_NTPase"/>
</dbReference>
<name>A0A6J5RU60_9CAUD</name>
<protein>
    <submittedName>
        <fullName evidence="1">Phage_term_2, phage terminase, large subunit, PBSX family</fullName>
    </submittedName>
</protein>
<evidence type="ECO:0000313" key="1">
    <source>
        <dbReference type="EMBL" id="CAB4201998.1"/>
    </source>
</evidence>
<reference evidence="1" key="1">
    <citation type="submission" date="2020-05" db="EMBL/GenBank/DDBJ databases">
        <authorList>
            <person name="Chiriac C."/>
            <person name="Salcher M."/>
            <person name="Ghai R."/>
            <person name="Kavagutti S V."/>
        </authorList>
    </citation>
    <scope>NUCLEOTIDE SEQUENCE</scope>
</reference>